<organism evidence="1 2">
    <name type="scientific">Lederbergia ruris</name>
    <dbReference type="NCBI Taxonomy" id="217495"/>
    <lineage>
        <taxon>Bacteria</taxon>
        <taxon>Bacillati</taxon>
        <taxon>Bacillota</taxon>
        <taxon>Bacilli</taxon>
        <taxon>Bacillales</taxon>
        <taxon>Bacillaceae</taxon>
        <taxon>Lederbergia</taxon>
    </lineage>
</organism>
<reference evidence="1 2" key="1">
    <citation type="submission" date="2021-03" db="EMBL/GenBank/DDBJ databases">
        <title>Antimicrobial resistance genes in bacteria isolated from Japanese honey, and their potential for conferring macrolide and lincosamide resistance in the American foulbrood pathogen Paenibacillus larvae.</title>
        <authorList>
            <person name="Okamoto M."/>
            <person name="Kumagai M."/>
            <person name="Kanamori H."/>
            <person name="Takamatsu D."/>
        </authorList>
    </citation>
    <scope>NUCLEOTIDE SEQUENCE [LARGE SCALE GENOMIC DNA]</scope>
    <source>
        <strain evidence="1 2">J8TS2</strain>
    </source>
</reference>
<keyword evidence="2" id="KW-1185">Reference proteome</keyword>
<name>A0ABQ4KR63_9BACI</name>
<protein>
    <submittedName>
        <fullName evidence="1">Uncharacterized protein</fullName>
    </submittedName>
</protein>
<comment type="caution">
    <text evidence="1">The sequence shown here is derived from an EMBL/GenBank/DDBJ whole genome shotgun (WGS) entry which is preliminary data.</text>
</comment>
<evidence type="ECO:0000313" key="1">
    <source>
        <dbReference type="EMBL" id="GIN59837.1"/>
    </source>
</evidence>
<dbReference type="EMBL" id="BORB01000064">
    <property type="protein sequence ID" value="GIN59837.1"/>
    <property type="molecule type" value="Genomic_DNA"/>
</dbReference>
<sequence length="58" mass="6433">MSGMSGIEFNRNPLPTDSKEFDKLNNWGASFLPNPAFPLTNDEISCEIAFKVTKLLGE</sequence>
<accession>A0ABQ4KR63</accession>
<evidence type="ECO:0000313" key="2">
    <source>
        <dbReference type="Proteomes" id="UP000679950"/>
    </source>
</evidence>
<dbReference type="Proteomes" id="UP000679950">
    <property type="component" value="Unassembled WGS sequence"/>
</dbReference>
<gene>
    <name evidence="1" type="ORF">J8TS2_41560</name>
</gene>
<proteinExistence type="predicted"/>